<comment type="caution">
    <text evidence="1">The sequence shown here is derived from an EMBL/GenBank/DDBJ whole genome shotgun (WGS) entry which is preliminary data.</text>
</comment>
<gene>
    <name evidence="1" type="ORF">IAA73_07575</name>
</gene>
<reference evidence="1" key="1">
    <citation type="submission" date="2020-10" db="EMBL/GenBank/DDBJ databases">
        <authorList>
            <person name="Gilroy R."/>
        </authorList>
    </citation>
    <scope>NUCLEOTIDE SEQUENCE</scope>
    <source>
        <strain evidence="1">G3-3990</strain>
    </source>
</reference>
<sequence>MSKPQSNGLVELVDEKQDMDNSSWNCMDFWNFSSNEADKSWEASHARFLAAKSGNCPYKEICPRYARTVQDMQEQSKICKNNSQTKRDTLPNKVILIEYTYEYYS</sequence>
<protein>
    <submittedName>
        <fullName evidence="1">Uncharacterized protein</fullName>
    </submittedName>
</protein>
<reference evidence="1" key="2">
    <citation type="journal article" date="2021" name="PeerJ">
        <title>Extensive microbial diversity within the chicken gut microbiome revealed by metagenomics and culture.</title>
        <authorList>
            <person name="Gilroy R."/>
            <person name="Ravi A."/>
            <person name="Getino M."/>
            <person name="Pursley I."/>
            <person name="Horton D.L."/>
            <person name="Alikhan N.F."/>
            <person name="Baker D."/>
            <person name="Gharbi K."/>
            <person name="Hall N."/>
            <person name="Watson M."/>
            <person name="Adriaenssens E.M."/>
            <person name="Foster-Nyarko E."/>
            <person name="Jarju S."/>
            <person name="Secka A."/>
            <person name="Antonio M."/>
            <person name="Oren A."/>
            <person name="Chaudhuri R.R."/>
            <person name="La Ragione R."/>
            <person name="Hildebrand F."/>
            <person name="Pallen M.J."/>
        </authorList>
    </citation>
    <scope>NUCLEOTIDE SEQUENCE</scope>
    <source>
        <strain evidence="1">G3-3990</strain>
    </source>
</reference>
<dbReference type="EMBL" id="JADIMG010000072">
    <property type="protein sequence ID" value="MBO8460173.1"/>
    <property type="molecule type" value="Genomic_DNA"/>
</dbReference>
<dbReference type="AlphaFoldDB" id="A0A9D9N4R9"/>
<proteinExistence type="predicted"/>
<accession>A0A9D9N4R9</accession>
<evidence type="ECO:0000313" key="1">
    <source>
        <dbReference type="EMBL" id="MBO8460173.1"/>
    </source>
</evidence>
<name>A0A9D9N4R9_9BACT</name>
<organism evidence="1 2">
    <name type="scientific">Candidatus Gallipaludibacter merdavium</name>
    <dbReference type="NCBI Taxonomy" id="2840839"/>
    <lineage>
        <taxon>Bacteria</taxon>
        <taxon>Pseudomonadati</taxon>
        <taxon>Bacteroidota</taxon>
        <taxon>Bacteroidia</taxon>
        <taxon>Bacteroidales</taxon>
        <taxon>Candidatus Gallipaludibacter</taxon>
    </lineage>
</organism>
<dbReference type="Proteomes" id="UP000823641">
    <property type="component" value="Unassembled WGS sequence"/>
</dbReference>
<evidence type="ECO:0000313" key="2">
    <source>
        <dbReference type="Proteomes" id="UP000823641"/>
    </source>
</evidence>